<dbReference type="RefSeq" id="WP_034616880.1">
    <property type="nucleotide sequence ID" value="NZ_JSUM01000014.1"/>
</dbReference>
<name>A0A0A3AKD6_9PAST</name>
<dbReference type="GO" id="GO:0005524">
    <property type="term" value="F:ATP binding"/>
    <property type="evidence" value="ECO:0007669"/>
    <property type="project" value="UniProtKB-UniRule"/>
</dbReference>
<comment type="catalytic activity">
    <reaction evidence="5">
        <text>3'-dephospho-CoA + ATP = ADP + CoA + H(+)</text>
        <dbReference type="Rhea" id="RHEA:18245"/>
        <dbReference type="ChEBI" id="CHEBI:15378"/>
        <dbReference type="ChEBI" id="CHEBI:30616"/>
        <dbReference type="ChEBI" id="CHEBI:57287"/>
        <dbReference type="ChEBI" id="CHEBI:57328"/>
        <dbReference type="ChEBI" id="CHEBI:456216"/>
        <dbReference type="EC" id="2.7.1.24"/>
    </reaction>
</comment>
<dbReference type="Gene3D" id="3.40.50.300">
    <property type="entry name" value="P-loop containing nucleotide triphosphate hydrolases"/>
    <property type="match status" value="1"/>
</dbReference>
<evidence type="ECO:0000256" key="1">
    <source>
        <dbReference type="ARBA" id="ARBA00009018"/>
    </source>
</evidence>
<dbReference type="CDD" id="cd02022">
    <property type="entry name" value="DPCK"/>
    <property type="match status" value="1"/>
</dbReference>
<evidence type="ECO:0000313" key="7">
    <source>
        <dbReference type="EMBL" id="KGQ69863.1"/>
    </source>
</evidence>
<dbReference type="Pfam" id="PF01121">
    <property type="entry name" value="CoaE"/>
    <property type="match status" value="1"/>
</dbReference>
<evidence type="ECO:0000256" key="3">
    <source>
        <dbReference type="ARBA" id="ARBA00022840"/>
    </source>
</evidence>
<comment type="function">
    <text evidence="5">Catalyzes the phosphorylation of the 3'-hydroxyl group of dephosphocoenzyme A to form coenzyme A.</text>
</comment>
<dbReference type="PROSITE" id="PS51219">
    <property type="entry name" value="DPCK"/>
    <property type="match status" value="1"/>
</dbReference>
<comment type="pathway">
    <text evidence="5">Cofactor biosynthesis; coenzyme A biosynthesis; CoA from (R)-pantothenate: step 5/5.</text>
</comment>
<dbReference type="PANTHER" id="PTHR10695">
    <property type="entry name" value="DEPHOSPHO-COA KINASE-RELATED"/>
    <property type="match status" value="1"/>
</dbReference>
<dbReference type="STRING" id="505317.OA57_09520"/>
<dbReference type="GO" id="GO:0004140">
    <property type="term" value="F:dephospho-CoA kinase activity"/>
    <property type="evidence" value="ECO:0007669"/>
    <property type="project" value="UniProtKB-UniRule"/>
</dbReference>
<proteinExistence type="inferred from homology"/>
<dbReference type="NCBIfam" id="TIGR00152">
    <property type="entry name" value="dephospho-CoA kinase"/>
    <property type="match status" value="1"/>
</dbReference>
<evidence type="ECO:0000256" key="4">
    <source>
        <dbReference type="ARBA" id="ARBA00022993"/>
    </source>
</evidence>
<dbReference type="InterPro" id="IPR027417">
    <property type="entry name" value="P-loop_NTPase"/>
</dbReference>
<keyword evidence="5" id="KW-0808">Transferase</keyword>
<keyword evidence="5 7" id="KW-0418">Kinase</keyword>
<dbReference type="EC" id="2.7.1.24" evidence="5 6"/>
<evidence type="ECO:0000256" key="6">
    <source>
        <dbReference type="NCBIfam" id="TIGR00152"/>
    </source>
</evidence>
<dbReference type="PANTHER" id="PTHR10695:SF46">
    <property type="entry name" value="BIFUNCTIONAL COENZYME A SYNTHASE-RELATED"/>
    <property type="match status" value="1"/>
</dbReference>
<comment type="subcellular location">
    <subcellularLocation>
        <location evidence="5">Cytoplasm</location>
    </subcellularLocation>
</comment>
<protein>
    <recommendedName>
        <fullName evidence="5 6">Dephospho-CoA kinase</fullName>
        <ecNumber evidence="5 6">2.7.1.24</ecNumber>
    </recommendedName>
    <alternativeName>
        <fullName evidence="5">Dephosphocoenzyme A kinase</fullName>
    </alternativeName>
</protein>
<keyword evidence="2 5" id="KW-0547">Nucleotide-binding</keyword>
<keyword evidence="4 5" id="KW-0173">Coenzyme A biosynthesis</keyword>
<dbReference type="OrthoDB" id="9812943at2"/>
<accession>A0A0A3AKD6</accession>
<reference evidence="7 8" key="1">
    <citation type="submission" date="2014-11" db="EMBL/GenBank/DDBJ databases">
        <title>Draft genome sequence of Chelonobacter oris 1662T, associated with respiratory disease in Hermann's Tortoises.</title>
        <authorList>
            <person name="Kudirkiene E."/>
            <person name="Hansen M.J."/>
            <person name="Bojesen A.M."/>
        </authorList>
    </citation>
    <scope>NUCLEOTIDE SEQUENCE [LARGE SCALE GENOMIC DNA]</scope>
    <source>
        <strain evidence="7 8">1662</strain>
    </source>
</reference>
<dbReference type="AlphaFoldDB" id="A0A0A3AKD6"/>
<dbReference type="HAMAP" id="MF_00376">
    <property type="entry name" value="Dephospho_CoA_kinase"/>
    <property type="match status" value="1"/>
</dbReference>
<dbReference type="Proteomes" id="UP000030380">
    <property type="component" value="Unassembled WGS sequence"/>
</dbReference>
<sequence>MTYIVGLTGGIGSGKSTIAAMFAERGVPIIDADIVAREVVAKGSPLLAKIVDYFGRQVLTASGELDRTALRRLVFGDKSKTEWLNQLLHPAIRERMLQQLQQQTALYVLWVVPLLIENNLTEYCHRVLVVDVSESTQLQRAVRRDKNNEQQIKKIMLAQAGREQRLAKADDVINNDRTLDEAEADLRRQVEKLHQCYSAAGKQHEKECKKQ</sequence>
<dbReference type="UniPathway" id="UPA00241">
    <property type="reaction ID" value="UER00356"/>
</dbReference>
<dbReference type="InterPro" id="IPR001977">
    <property type="entry name" value="Depp_CoAkinase"/>
</dbReference>
<feature type="binding site" evidence="5">
    <location>
        <begin position="12"/>
        <end position="17"/>
    </location>
    <ligand>
        <name>ATP</name>
        <dbReference type="ChEBI" id="CHEBI:30616"/>
    </ligand>
</feature>
<evidence type="ECO:0000256" key="2">
    <source>
        <dbReference type="ARBA" id="ARBA00022741"/>
    </source>
</evidence>
<dbReference type="SUPFAM" id="SSF52540">
    <property type="entry name" value="P-loop containing nucleoside triphosphate hydrolases"/>
    <property type="match status" value="1"/>
</dbReference>
<evidence type="ECO:0000256" key="5">
    <source>
        <dbReference type="HAMAP-Rule" id="MF_00376"/>
    </source>
</evidence>
<keyword evidence="3 5" id="KW-0067">ATP-binding</keyword>
<comment type="caution">
    <text evidence="7">The sequence shown here is derived from an EMBL/GenBank/DDBJ whole genome shotgun (WGS) entry which is preliminary data.</text>
</comment>
<evidence type="ECO:0000313" key="8">
    <source>
        <dbReference type="Proteomes" id="UP000030380"/>
    </source>
</evidence>
<keyword evidence="8" id="KW-1185">Reference proteome</keyword>
<organism evidence="7 8">
    <name type="scientific">Chelonobacter oris</name>
    <dbReference type="NCBI Taxonomy" id="505317"/>
    <lineage>
        <taxon>Bacteria</taxon>
        <taxon>Pseudomonadati</taxon>
        <taxon>Pseudomonadota</taxon>
        <taxon>Gammaproteobacteria</taxon>
        <taxon>Pasteurellales</taxon>
        <taxon>Pasteurellaceae</taxon>
        <taxon>Chelonobacter</taxon>
    </lineage>
</organism>
<dbReference type="EMBL" id="JSUM01000014">
    <property type="protein sequence ID" value="KGQ69863.1"/>
    <property type="molecule type" value="Genomic_DNA"/>
</dbReference>
<dbReference type="GO" id="GO:0005737">
    <property type="term" value="C:cytoplasm"/>
    <property type="evidence" value="ECO:0007669"/>
    <property type="project" value="UniProtKB-SubCell"/>
</dbReference>
<dbReference type="GO" id="GO:0015937">
    <property type="term" value="P:coenzyme A biosynthetic process"/>
    <property type="evidence" value="ECO:0007669"/>
    <property type="project" value="UniProtKB-UniRule"/>
</dbReference>
<keyword evidence="5" id="KW-0963">Cytoplasm</keyword>
<comment type="similarity">
    <text evidence="1 5">Belongs to the CoaE family.</text>
</comment>
<gene>
    <name evidence="5" type="primary">coaE</name>
    <name evidence="7" type="ORF">OA57_09520</name>
</gene>